<dbReference type="Gene3D" id="3.40.960.10">
    <property type="entry name" value="VSR Endonuclease"/>
    <property type="match status" value="1"/>
</dbReference>
<keyword evidence="3" id="KW-1185">Reference proteome</keyword>
<evidence type="ECO:0000259" key="1">
    <source>
        <dbReference type="Pfam" id="PF04480"/>
    </source>
</evidence>
<sequence>MHPESLPPAFVDRRFSVREALHNGVSPGRLRASDLDATVWGVRASTVADADLLHRAALFSSRLPTESLFSHSTAARLIGIPVPWWSERDARLHVSVAAPRRAPHAAGIIGHRSRLTERDGVVMRGVRVTSPVRTWLDLASMVRFADLVAAGDYIIHWRLPLAERDELSRAVESFGRARGAINLRKALPLLSDRAESPPESELRVILAVAGLPSPDINHALVDTDTGRHLRPDFTFREHRVILEYQGDYHRTREQWRKDMTRRSKLEAEGWYVMEINADDLRSPEELVARVRTVLARRR</sequence>
<dbReference type="Proteomes" id="UP000294194">
    <property type="component" value="Unassembled WGS sequence"/>
</dbReference>
<feature type="domain" description="DUF559" evidence="1">
    <location>
        <begin position="232"/>
        <end position="290"/>
    </location>
</feature>
<comment type="caution">
    <text evidence="2">The sequence shown here is derived from an EMBL/GenBank/DDBJ whole genome shotgun (WGS) entry which is preliminary data.</text>
</comment>
<dbReference type="SUPFAM" id="SSF52980">
    <property type="entry name" value="Restriction endonuclease-like"/>
    <property type="match status" value="1"/>
</dbReference>
<gene>
    <name evidence="2" type="ORF">EYE40_15005</name>
</gene>
<proteinExistence type="predicted"/>
<dbReference type="InterPro" id="IPR007569">
    <property type="entry name" value="DUF559"/>
</dbReference>
<organism evidence="2 3">
    <name type="scientific">Glaciihabitans arcticus</name>
    <dbReference type="NCBI Taxonomy" id="2668039"/>
    <lineage>
        <taxon>Bacteria</taxon>
        <taxon>Bacillati</taxon>
        <taxon>Actinomycetota</taxon>
        <taxon>Actinomycetes</taxon>
        <taxon>Micrococcales</taxon>
        <taxon>Microbacteriaceae</taxon>
        <taxon>Glaciihabitans</taxon>
    </lineage>
</organism>
<dbReference type="AlphaFoldDB" id="A0A4Q9GQH5"/>
<accession>A0A4Q9GQH5</accession>
<protein>
    <submittedName>
        <fullName evidence="2">DUF559 domain-containing protein</fullName>
    </submittedName>
</protein>
<name>A0A4Q9GQH5_9MICO</name>
<evidence type="ECO:0000313" key="2">
    <source>
        <dbReference type="EMBL" id="TBN55505.1"/>
    </source>
</evidence>
<dbReference type="EMBL" id="SISG01000002">
    <property type="protein sequence ID" value="TBN55505.1"/>
    <property type="molecule type" value="Genomic_DNA"/>
</dbReference>
<dbReference type="InterPro" id="IPR011335">
    <property type="entry name" value="Restrct_endonuc-II-like"/>
</dbReference>
<reference evidence="3" key="1">
    <citation type="submission" date="2019-02" db="EMBL/GenBank/DDBJ databases">
        <title>Glaciihabitans arcticus sp. nov., a psychrotolerant bacterium isolated from polar soil.</title>
        <authorList>
            <person name="Dahal R.H."/>
        </authorList>
    </citation>
    <scope>NUCLEOTIDE SEQUENCE [LARGE SCALE GENOMIC DNA]</scope>
    <source>
        <strain evidence="3">RP-3-7</strain>
    </source>
</reference>
<dbReference type="Pfam" id="PF04480">
    <property type="entry name" value="DUF559"/>
    <property type="match status" value="1"/>
</dbReference>
<evidence type="ECO:0000313" key="3">
    <source>
        <dbReference type="Proteomes" id="UP000294194"/>
    </source>
</evidence>